<evidence type="ECO:0000256" key="3">
    <source>
        <dbReference type="PROSITE-ProRule" id="PRU00182"/>
    </source>
</evidence>
<dbReference type="Pfam" id="PF01479">
    <property type="entry name" value="S4"/>
    <property type="match status" value="1"/>
</dbReference>
<gene>
    <name evidence="6" type="ORF">A3J59_00555</name>
</gene>
<dbReference type="NCBIfam" id="TIGR00093">
    <property type="entry name" value="pseudouridine synthase"/>
    <property type="match status" value="1"/>
</dbReference>
<dbReference type="STRING" id="1797542.A3J59_00555"/>
<dbReference type="FunFam" id="3.10.290.10:FF:000003">
    <property type="entry name" value="Pseudouridine synthase"/>
    <property type="match status" value="1"/>
</dbReference>
<dbReference type="InterPro" id="IPR050343">
    <property type="entry name" value="RsuA_PseudoU_synthase"/>
</dbReference>
<comment type="caution">
    <text evidence="6">The sequence shown here is derived from an EMBL/GenBank/DDBJ whole genome shotgun (WGS) entry which is preliminary data.</text>
</comment>
<dbReference type="CDD" id="cd00165">
    <property type="entry name" value="S4"/>
    <property type="match status" value="1"/>
</dbReference>
<organism evidence="6 7">
    <name type="scientific">Candidatus Buchananbacteria bacterium RIFCSPHIGHO2_02_FULL_56_16</name>
    <dbReference type="NCBI Taxonomy" id="1797542"/>
    <lineage>
        <taxon>Bacteria</taxon>
        <taxon>Candidatus Buchananiibacteriota</taxon>
    </lineage>
</organism>
<evidence type="ECO:0000256" key="4">
    <source>
        <dbReference type="RuleBase" id="RU003887"/>
    </source>
</evidence>
<keyword evidence="3" id="KW-0694">RNA-binding</keyword>
<dbReference type="GO" id="GO:0000455">
    <property type="term" value="P:enzyme-directed rRNA pseudouridine synthesis"/>
    <property type="evidence" value="ECO:0007669"/>
    <property type="project" value="UniProtKB-ARBA"/>
</dbReference>
<dbReference type="SUPFAM" id="SSF55120">
    <property type="entry name" value="Pseudouridine synthase"/>
    <property type="match status" value="1"/>
</dbReference>
<dbReference type="Gene3D" id="3.30.70.1560">
    <property type="entry name" value="Alpha-L RNA-binding motif"/>
    <property type="match status" value="1"/>
</dbReference>
<accession>A0A1G1YF52</accession>
<dbReference type="InterPro" id="IPR042092">
    <property type="entry name" value="PsdUridine_s_RsuA/RluB/E/F_cat"/>
</dbReference>
<dbReference type="EMBL" id="MHIL01000026">
    <property type="protein sequence ID" value="OGY50973.1"/>
    <property type="molecule type" value="Genomic_DNA"/>
</dbReference>
<dbReference type="CDD" id="cd02870">
    <property type="entry name" value="PseudoU_synth_RsuA_like"/>
    <property type="match status" value="1"/>
</dbReference>
<comment type="similarity">
    <text evidence="1 4">Belongs to the pseudouridine synthase RsuA family.</text>
</comment>
<dbReference type="SUPFAM" id="SSF55174">
    <property type="entry name" value="Alpha-L RNA-binding motif"/>
    <property type="match status" value="1"/>
</dbReference>
<dbReference type="Pfam" id="PF00849">
    <property type="entry name" value="PseudoU_synth_2"/>
    <property type="match status" value="1"/>
</dbReference>
<dbReference type="InterPro" id="IPR006145">
    <property type="entry name" value="PsdUridine_synth_RsuA/RluA"/>
</dbReference>
<evidence type="ECO:0000313" key="7">
    <source>
        <dbReference type="Proteomes" id="UP000177310"/>
    </source>
</evidence>
<sequence>MVRLQKFLADAGVASRRKAETLIADGKVKINGAVVTKPGTLVDEHRDAVECKGISVRLKTKKVYLAVHKPVGYISSASDGQGKSILSIIGSRERIYPVGRLDKDSCGLLILTNDGEFTNQITHARFGCEKEYFVTLDRDLAAGDIKKIERGMRLSDGTRLRSVKVVTAKNKSARLVLKEGVNRQIRRMLGTLGYTVVKLKRIRIGKLELGTLKAGEWKSIRPEDVL</sequence>
<evidence type="ECO:0000259" key="5">
    <source>
        <dbReference type="SMART" id="SM00363"/>
    </source>
</evidence>
<dbReference type="SMART" id="SM00363">
    <property type="entry name" value="S4"/>
    <property type="match status" value="1"/>
</dbReference>
<dbReference type="EC" id="5.4.99.-" evidence="4"/>
<dbReference type="InterPro" id="IPR000748">
    <property type="entry name" value="PsdUridine_synth_RsuA/RluB/E/F"/>
</dbReference>
<dbReference type="Gene3D" id="3.10.290.10">
    <property type="entry name" value="RNA-binding S4 domain"/>
    <property type="match status" value="1"/>
</dbReference>
<name>A0A1G1YF52_9BACT</name>
<dbReference type="InterPro" id="IPR002942">
    <property type="entry name" value="S4_RNA-bd"/>
</dbReference>
<dbReference type="InterPro" id="IPR020094">
    <property type="entry name" value="TruA/RsuA/RluB/E/F_N"/>
</dbReference>
<dbReference type="GO" id="GO:0120159">
    <property type="term" value="F:rRNA pseudouridine synthase activity"/>
    <property type="evidence" value="ECO:0007669"/>
    <property type="project" value="UniProtKB-ARBA"/>
</dbReference>
<dbReference type="Proteomes" id="UP000177310">
    <property type="component" value="Unassembled WGS sequence"/>
</dbReference>
<protein>
    <recommendedName>
        <fullName evidence="4">Pseudouridine synthase</fullName>
        <ecNumber evidence="4">5.4.99.-</ecNumber>
    </recommendedName>
</protein>
<dbReference type="GO" id="GO:0003723">
    <property type="term" value="F:RNA binding"/>
    <property type="evidence" value="ECO:0007669"/>
    <property type="project" value="UniProtKB-KW"/>
</dbReference>
<dbReference type="PROSITE" id="PS50889">
    <property type="entry name" value="S4"/>
    <property type="match status" value="1"/>
</dbReference>
<feature type="domain" description="RNA-binding S4" evidence="5">
    <location>
        <begin position="2"/>
        <end position="66"/>
    </location>
</feature>
<dbReference type="Gene3D" id="3.30.70.580">
    <property type="entry name" value="Pseudouridine synthase I, catalytic domain, N-terminal subdomain"/>
    <property type="match status" value="1"/>
</dbReference>
<dbReference type="InterPro" id="IPR020103">
    <property type="entry name" value="PsdUridine_synth_cat_dom_sf"/>
</dbReference>
<dbReference type="PANTHER" id="PTHR47683:SF2">
    <property type="entry name" value="RNA-BINDING S4 DOMAIN-CONTAINING PROTEIN"/>
    <property type="match status" value="1"/>
</dbReference>
<dbReference type="InterPro" id="IPR018496">
    <property type="entry name" value="PsdUridine_synth_RsuA/RluB_CS"/>
</dbReference>
<keyword evidence="2 4" id="KW-0413">Isomerase</keyword>
<proteinExistence type="inferred from homology"/>
<dbReference type="InterPro" id="IPR036986">
    <property type="entry name" value="S4_RNA-bd_sf"/>
</dbReference>
<evidence type="ECO:0000256" key="1">
    <source>
        <dbReference type="ARBA" id="ARBA00008348"/>
    </source>
</evidence>
<evidence type="ECO:0000313" key="6">
    <source>
        <dbReference type="EMBL" id="OGY50973.1"/>
    </source>
</evidence>
<dbReference type="AlphaFoldDB" id="A0A1G1YF52"/>
<reference evidence="6 7" key="1">
    <citation type="journal article" date="2016" name="Nat. Commun.">
        <title>Thousands of microbial genomes shed light on interconnected biogeochemical processes in an aquifer system.</title>
        <authorList>
            <person name="Anantharaman K."/>
            <person name="Brown C.T."/>
            <person name="Hug L.A."/>
            <person name="Sharon I."/>
            <person name="Castelle C.J."/>
            <person name="Probst A.J."/>
            <person name="Thomas B.C."/>
            <person name="Singh A."/>
            <person name="Wilkins M.J."/>
            <person name="Karaoz U."/>
            <person name="Brodie E.L."/>
            <person name="Williams K.H."/>
            <person name="Hubbard S.S."/>
            <person name="Banfield J.F."/>
        </authorList>
    </citation>
    <scope>NUCLEOTIDE SEQUENCE [LARGE SCALE GENOMIC DNA]</scope>
</reference>
<dbReference type="PROSITE" id="PS01149">
    <property type="entry name" value="PSI_RSU"/>
    <property type="match status" value="1"/>
</dbReference>
<dbReference type="PANTHER" id="PTHR47683">
    <property type="entry name" value="PSEUDOURIDINE SYNTHASE FAMILY PROTEIN-RELATED"/>
    <property type="match status" value="1"/>
</dbReference>
<evidence type="ECO:0000256" key="2">
    <source>
        <dbReference type="ARBA" id="ARBA00023235"/>
    </source>
</evidence>